<gene>
    <name evidence="5" type="ORF">KP79_PYT17749</name>
</gene>
<evidence type="ECO:0000259" key="3">
    <source>
        <dbReference type="Pfam" id="PF19037"/>
    </source>
</evidence>
<dbReference type="Pfam" id="PF19038">
    <property type="entry name" value="Fuz_longin_3"/>
    <property type="match status" value="1"/>
</dbReference>
<accession>A0A210PPL6</accession>
<dbReference type="PANTHER" id="PTHR12761:SF1">
    <property type="entry name" value="BLOC-3 COMPLEX MEMBER HPS1"/>
    <property type="match status" value="1"/>
</dbReference>
<protein>
    <submittedName>
        <fullName evidence="5">Hermansky-Pudlak syndrome 1 protein-like</fullName>
    </submittedName>
</protein>
<dbReference type="GO" id="GO:0005085">
    <property type="term" value="F:guanyl-nucleotide exchange factor activity"/>
    <property type="evidence" value="ECO:0007669"/>
    <property type="project" value="TreeGrafter"/>
</dbReference>
<comment type="caution">
    <text evidence="5">The sequence shown here is derived from an EMBL/GenBank/DDBJ whole genome shotgun (WGS) entry which is preliminary data.</text>
</comment>
<dbReference type="GO" id="GO:0031085">
    <property type="term" value="C:BLOC-3 complex"/>
    <property type="evidence" value="ECO:0007669"/>
    <property type="project" value="TreeGrafter"/>
</dbReference>
<dbReference type="PANTHER" id="PTHR12761">
    <property type="entry name" value="HERMANSKY-PUDLAK SYNDROME PROTEIN 1"/>
    <property type="match status" value="1"/>
</dbReference>
<dbReference type="EMBL" id="NEDP02005567">
    <property type="protein sequence ID" value="OWF38423.1"/>
    <property type="molecule type" value="Genomic_DNA"/>
</dbReference>
<reference evidence="5 6" key="1">
    <citation type="journal article" date="2017" name="Nat. Ecol. Evol.">
        <title>Scallop genome provides insights into evolution of bilaterian karyotype and development.</title>
        <authorList>
            <person name="Wang S."/>
            <person name="Zhang J."/>
            <person name="Jiao W."/>
            <person name="Li J."/>
            <person name="Xun X."/>
            <person name="Sun Y."/>
            <person name="Guo X."/>
            <person name="Huan P."/>
            <person name="Dong B."/>
            <person name="Zhang L."/>
            <person name="Hu X."/>
            <person name="Sun X."/>
            <person name="Wang J."/>
            <person name="Zhao C."/>
            <person name="Wang Y."/>
            <person name="Wang D."/>
            <person name="Huang X."/>
            <person name="Wang R."/>
            <person name="Lv J."/>
            <person name="Li Y."/>
            <person name="Zhang Z."/>
            <person name="Liu B."/>
            <person name="Lu W."/>
            <person name="Hui Y."/>
            <person name="Liang J."/>
            <person name="Zhou Z."/>
            <person name="Hou R."/>
            <person name="Li X."/>
            <person name="Liu Y."/>
            <person name="Li H."/>
            <person name="Ning X."/>
            <person name="Lin Y."/>
            <person name="Zhao L."/>
            <person name="Xing Q."/>
            <person name="Dou J."/>
            <person name="Li Y."/>
            <person name="Mao J."/>
            <person name="Guo H."/>
            <person name="Dou H."/>
            <person name="Li T."/>
            <person name="Mu C."/>
            <person name="Jiang W."/>
            <person name="Fu Q."/>
            <person name="Fu X."/>
            <person name="Miao Y."/>
            <person name="Liu J."/>
            <person name="Yu Q."/>
            <person name="Li R."/>
            <person name="Liao H."/>
            <person name="Li X."/>
            <person name="Kong Y."/>
            <person name="Jiang Z."/>
            <person name="Chourrout D."/>
            <person name="Li R."/>
            <person name="Bao Z."/>
        </authorList>
    </citation>
    <scope>NUCLEOTIDE SEQUENCE [LARGE SCALE GENOMIC DNA]</scope>
    <source>
        <strain evidence="5 6">PY_sf001</strain>
    </source>
</reference>
<dbReference type="InterPro" id="IPR043972">
    <property type="entry name" value="FUZ/MON1/HPS1_longin_1"/>
</dbReference>
<feature type="domain" description="FUZ/MON1/HPS1 first Longin" evidence="2">
    <location>
        <begin position="1"/>
        <end position="103"/>
    </location>
</feature>
<name>A0A210PPL6_MIZYE</name>
<keyword evidence="6" id="KW-1185">Reference proteome</keyword>
<evidence type="ECO:0000313" key="5">
    <source>
        <dbReference type="EMBL" id="OWF38423.1"/>
    </source>
</evidence>
<feature type="region of interest" description="Disordered" evidence="1">
    <location>
        <begin position="334"/>
        <end position="370"/>
    </location>
</feature>
<organism evidence="5 6">
    <name type="scientific">Mizuhopecten yessoensis</name>
    <name type="common">Japanese scallop</name>
    <name type="synonym">Patinopecten yessoensis</name>
    <dbReference type="NCBI Taxonomy" id="6573"/>
    <lineage>
        <taxon>Eukaryota</taxon>
        <taxon>Metazoa</taxon>
        <taxon>Spiralia</taxon>
        <taxon>Lophotrochozoa</taxon>
        <taxon>Mollusca</taxon>
        <taxon>Bivalvia</taxon>
        <taxon>Autobranchia</taxon>
        <taxon>Pteriomorphia</taxon>
        <taxon>Pectinida</taxon>
        <taxon>Pectinoidea</taxon>
        <taxon>Pectinidae</taxon>
        <taxon>Mizuhopecten</taxon>
    </lineage>
</organism>
<dbReference type="InterPro" id="IPR026053">
    <property type="entry name" value="HPS1"/>
</dbReference>
<evidence type="ECO:0000259" key="2">
    <source>
        <dbReference type="Pfam" id="PF19036"/>
    </source>
</evidence>
<dbReference type="InterPro" id="IPR043971">
    <property type="entry name" value="FUZ/MON1/HPS1_longin_2"/>
</dbReference>
<feature type="compositionally biased region" description="Acidic residues" evidence="1">
    <location>
        <begin position="233"/>
        <end position="246"/>
    </location>
</feature>
<evidence type="ECO:0000256" key="1">
    <source>
        <dbReference type="SAM" id="MobiDB-lite"/>
    </source>
</evidence>
<sequence>MQLFSPLFMSQWFLIDHKKNPCLSITCENDYVFVFKQFEDLLLIMIIGDKTESEEFMHRKACVFVRLMEFLFGPAIEELGHSKFTDRSDRWAFVRGVLSTYTQLVMEEQSFLVEAVERLQVNQTVNVKCMELLESAINKIQKSGEKATHHALLVVNSKLLSLYSDRNSAELQAADTLSIILLVQQMFPNDEKLEDFFAFSYRKPDPVSPMEEVKSPALARTYPPHRELYESALEGDDEDSVEDADDQYQSARDTPPRRSTRESFSTAVGSSYPQVSEMGKELTPTLDSDPKLWPTGEQGLNVPTMRGRSRTSEDVHTGMSSWRNLFGAGRARSASLMEHPSSMSRSGDGSKSDSMKSLVNDTPPPILTAPQRTENESYVRQTVFLCTDTCTFSPHQLHCLQIYPGMVLVLVSQVPLGGHADKLCQLLLLLKDLLSGRRTRVHRAQGQELFDIINSLLNKLMPAMKKIKGTIAVIFNKIRAGWDKPEFKNLLLEYLENASNVEIPPSVERALNLLLKRVKELFLYMYLLPRDVPSSIIEAVKVIHEKAKVKLRDYKDYLAVKAQRNITMTTYPSHENKIVGNRKTNQVMAPSLNITTGEDGTESDATQLFKEKIWKMIEWVQLKLKNGITMVTTKDGDYHFSYFLWFEDCNGAQMPVQRQYQASLAQSPPGILSGNFYRNLTRESFPNAVPGSINCYELMMMHIGLVHSRYIVEHCQKLTRMMWEISGDPYSPMSLVW</sequence>
<dbReference type="Pfam" id="PF19037">
    <property type="entry name" value="Fuz_longin_2"/>
    <property type="match status" value="1"/>
</dbReference>
<feature type="compositionally biased region" description="Polar residues" evidence="1">
    <location>
        <begin position="262"/>
        <end position="274"/>
    </location>
</feature>
<evidence type="ECO:0000259" key="4">
    <source>
        <dbReference type="Pfam" id="PF19038"/>
    </source>
</evidence>
<proteinExistence type="predicted"/>
<feature type="domain" description="FUZ/MON1/HPS1 third Longin" evidence="4">
    <location>
        <begin position="581"/>
        <end position="724"/>
    </location>
</feature>
<feature type="region of interest" description="Disordered" evidence="1">
    <location>
        <begin position="233"/>
        <end position="316"/>
    </location>
</feature>
<dbReference type="STRING" id="6573.A0A210PPL6"/>
<dbReference type="AlphaFoldDB" id="A0A210PPL6"/>
<dbReference type="OrthoDB" id="10255234at2759"/>
<feature type="domain" description="FUZ/MON1/HPS1 second Longin" evidence="3">
    <location>
        <begin position="148"/>
        <end position="190"/>
    </location>
</feature>
<dbReference type="GO" id="GO:0016192">
    <property type="term" value="P:vesicle-mediated transport"/>
    <property type="evidence" value="ECO:0007669"/>
    <property type="project" value="InterPro"/>
</dbReference>
<dbReference type="InterPro" id="IPR043970">
    <property type="entry name" value="FUZ/MON1/HPS1_longin_3"/>
</dbReference>
<dbReference type="Pfam" id="PF19036">
    <property type="entry name" value="Fuz_longin_1"/>
    <property type="match status" value="1"/>
</dbReference>
<dbReference type="Proteomes" id="UP000242188">
    <property type="component" value="Unassembled WGS sequence"/>
</dbReference>
<evidence type="ECO:0000313" key="6">
    <source>
        <dbReference type="Proteomes" id="UP000242188"/>
    </source>
</evidence>